<dbReference type="Gene3D" id="3.40.50.300">
    <property type="entry name" value="P-loop containing nucleotide triphosphate hydrolases"/>
    <property type="match status" value="1"/>
</dbReference>
<dbReference type="OrthoDB" id="9783370at2"/>
<dbReference type="SMART" id="SM00382">
    <property type="entry name" value="AAA"/>
    <property type="match status" value="1"/>
</dbReference>
<dbReference type="InterPro" id="IPR002477">
    <property type="entry name" value="Peptidoglycan-bd-like"/>
</dbReference>
<dbReference type="Pfam" id="PF13401">
    <property type="entry name" value="AAA_22"/>
    <property type="match status" value="1"/>
</dbReference>
<accession>A0A6I3XCE4</accession>
<dbReference type="InterPro" id="IPR027417">
    <property type="entry name" value="P-loop_NTPase"/>
</dbReference>
<comment type="caution">
    <text evidence="2">The sequence shown here is derived from an EMBL/GenBank/DDBJ whole genome shotgun (WGS) entry which is preliminary data.</text>
</comment>
<gene>
    <name evidence="2" type="ORF">GJV26_06980</name>
</gene>
<dbReference type="EMBL" id="WNWM01000002">
    <property type="protein sequence ID" value="MUI12220.1"/>
    <property type="molecule type" value="Genomic_DNA"/>
</dbReference>
<evidence type="ECO:0000313" key="3">
    <source>
        <dbReference type="Proteomes" id="UP000431684"/>
    </source>
</evidence>
<dbReference type="SUPFAM" id="SSF47090">
    <property type="entry name" value="PGBD-like"/>
    <property type="match status" value="1"/>
</dbReference>
<organism evidence="2 3">
    <name type="scientific">Pseudoduganella dura</name>
    <dbReference type="NCBI Taxonomy" id="321982"/>
    <lineage>
        <taxon>Bacteria</taxon>
        <taxon>Pseudomonadati</taxon>
        <taxon>Pseudomonadota</taxon>
        <taxon>Betaproteobacteria</taxon>
        <taxon>Burkholderiales</taxon>
        <taxon>Oxalobacteraceae</taxon>
        <taxon>Telluria group</taxon>
        <taxon>Pseudoduganella</taxon>
    </lineage>
</organism>
<dbReference type="Pfam" id="PF01471">
    <property type="entry name" value="PG_binding_1"/>
    <property type="match status" value="1"/>
</dbReference>
<sequence>MYNRFFNLTRSPFSIAPDPRYLFMSERHREALAHLLYGVGGGGGFVLLTGEIGAGKTTVCRCFIEQVPAGCRLAYIFNPKLSVEELLQSVCDEFRIALPEGEGAATVKHYVDAINRHLLESHARGENNVLVIDEAQNLSAAVLEQLRLLTNLETSERKLLQIILIGQPELRTMLARPELEQLAQRVIARYHLGSLTAAETAQYIAHRLAVAGLAGPPPFPADVTARVHALTKGVPRRINLLCDRALLGAYVENRAQVTRRIVRRAAQEVFGAHDAPRERPRWPLVAGGVLAGAVLTAAAWQLAPRQPAPRAAMGAASAAAASAPASATVPAVAVPTRLQGSGSESTLRRLAALWGVTAGQGDVCAGAPRHNLRCLSTRGTLDELRLLDRPAMVTLNDDPATPTHALLLALGEREGTLDIGGRRQAVTRTALENRYGGTFTTFWRAPPGWREQLAPGDRGAEVDWLARRLAQWAGGTRPRDGAPLDGETLDRLRRFQAAQQLKADGVAGPKTFIRLSLLGDVSMPNPEPRLAPAAGGK</sequence>
<dbReference type="RefSeq" id="WP_155708202.1">
    <property type="nucleotide sequence ID" value="NZ_BMWU01000032.1"/>
</dbReference>
<dbReference type="Gene3D" id="1.10.101.10">
    <property type="entry name" value="PGBD-like superfamily/PGBD"/>
    <property type="match status" value="1"/>
</dbReference>
<dbReference type="Proteomes" id="UP000431684">
    <property type="component" value="Unassembled WGS sequence"/>
</dbReference>
<dbReference type="AlphaFoldDB" id="A0A6I3XCE4"/>
<dbReference type="PANTHER" id="PTHR35894">
    <property type="entry name" value="GENERAL SECRETION PATHWAY PROTEIN A-RELATED"/>
    <property type="match status" value="1"/>
</dbReference>
<dbReference type="SUPFAM" id="SSF52540">
    <property type="entry name" value="P-loop containing nucleoside triphosphate hydrolases"/>
    <property type="match status" value="1"/>
</dbReference>
<protein>
    <submittedName>
        <fullName evidence="2">AAA family ATPase</fullName>
    </submittedName>
</protein>
<dbReference type="PANTHER" id="PTHR35894:SF1">
    <property type="entry name" value="PHOSPHORIBULOKINASE _ URIDINE KINASE FAMILY"/>
    <property type="match status" value="1"/>
</dbReference>
<dbReference type="InterPro" id="IPR003593">
    <property type="entry name" value="AAA+_ATPase"/>
</dbReference>
<dbReference type="InterPro" id="IPR036365">
    <property type="entry name" value="PGBD-like_sf"/>
</dbReference>
<evidence type="ECO:0000313" key="2">
    <source>
        <dbReference type="EMBL" id="MUI12220.1"/>
    </source>
</evidence>
<dbReference type="InterPro" id="IPR049945">
    <property type="entry name" value="AAA_22"/>
</dbReference>
<name>A0A6I3XCE4_9BURK</name>
<proteinExistence type="predicted"/>
<feature type="domain" description="AAA+ ATPase" evidence="1">
    <location>
        <begin position="42"/>
        <end position="189"/>
    </location>
</feature>
<keyword evidence="3" id="KW-1185">Reference proteome</keyword>
<reference evidence="2 3" key="1">
    <citation type="submission" date="2019-11" db="EMBL/GenBank/DDBJ databases">
        <title>Draft Genome Sequences of Six Type Strains of the Genus Massilia.</title>
        <authorList>
            <person name="Miess H."/>
            <person name="Frediansyah A."/>
            <person name="Goeker M."/>
            <person name="Gross H."/>
        </authorList>
    </citation>
    <scope>NUCLEOTIDE SEQUENCE [LARGE SCALE GENOMIC DNA]</scope>
    <source>
        <strain evidence="2 3">DSM 17513</strain>
    </source>
</reference>
<dbReference type="InterPro" id="IPR036366">
    <property type="entry name" value="PGBDSf"/>
</dbReference>
<dbReference type="GO" id="GO:0016887">
    <property type="term" value="F:ATP hydrolysis activity"/>
    <property type="evidence" value="ECO:0007669"/>
    <property type="project" value="InterPro"/>
</dbReference>
<dbReference type="InterPro" id="IPR052026">
    <property type="entry name" value="ExeA_AAA_ATPase_DNA-bind"/>
</dbReference>
<dbReference type="Gene3D" id="3.90.70.10">
    <property type="entry name" value="Cysteine proteinases"/>
    <property type="match status" value="1"/>
</dbReference>
<evidence type="ECO:0000259" key="1">
    <source>
        <dbReference type="SMART" id="SM00382"/>
    </source>
</evidence>